<dbReference type="PANTHER" id="PTHR21600:SF87">
    <property type="entry name" value="RNA PSEUDOURIDYLATE SYNTHASE DOMAIN-CONTAINING PROTEIN 1"/>
    <property type="match status" value="1"/>
</dbReference>
<dbReference type="GO" id="GO:0000455">
    <property type="term" value="P:enzyme-directed rRNA pseudouridine synthesis"/>
    <property type="evidence" value="ECO:0007669"/>
    <property type="project" value="TreeGrafter"/>
</dbReference>
<dbReference type="PANTHER" id="PTHR21600">
    <property type="entry name" value="MITOCHONDRIAL RNA PSEUDOURIDINE SYNTHASE"/>
    <property type="match status" value="1"/>
</dbReference>
<dbReference type="GO" id="GO:0003723">
    <property type="term" value="F:RNA binding"/>
    <property type="evidence" value="ECO:0007669"/>
    <property type="project" value="InterPro"/>
</dbReference>
<name>A0A1A8WK53_PLAOA</name>
<comment type="similarity">
    <text evidence="1">Belongs to the pseudouridine synthase RluA family.</text>
</comment>
<feature type="domain" description="Pseudouridine synthase RsuA/RluA-like" evidence="3">
    <location>
        <begin position="75"/>
        <end position="229"/>
    </location>
</feature>
<dbReference type="AlphaFoldDB" id="A0A1A8WK53"/>
<dbReference type="InterPro" id="IPR020103">
    <property type="entry name" value="PsdUridine_synth_cat_dom_sf"/>
</dbReference>
<proteinExistence type="inferred from homology"/>
<evidence type="ECO:0000256" key="1">
    <source>
        <dbReference type="ARBA" id="ARBA00010876"/>
    </source>
</evidence>
<gene>
    <name evidence="4" type="ORF">POVCU1_023330</name>
</gene>
<dbReference type="Proteomes" id="UP000078546">
    <property type="component" value="Unassembled WGS sequence"/>
</dbReference>
<evidence type="ECO:0000256" key="2">
    <source>
        <dbReference type="SAM" id="MobiDB-lite"/>
    </source>
</evidence>
<reference evidence="5" key="1">
    <citation type="submission" date="2016-05" db="EMBL/GenBank/DDBJ databases">
        <authorList>
            <person name="Naeem Raeece"/>
        </authorList>
    </citation>
    <scope>NUCLEOTIDE SEQUENCE [LARGE SCALE GENOMIC DNA]</scope>
</reference>
<evidence type="ECO:0000313" key="4">
    <source>
        <dbReference type="EMBL" id="SBS92520.1"/>
    </source>
</evidence>
<organism evidence="4 5">
    <name type="scientific">Plasmodium ovale curtisi</name>
    <dbReference type="NCBI Taxonomy" id="864141"/>
    <lineage>
        <taxon>Eukaryota</taxon>
        <taxon>Sar</taxon>
        <taxon>Alveolata</taxon>
        <taxon>Apicomplexa</taxon>
        <taxon>Aconoidasida</taxon>
        <taxon>Haemosporida</taxon>
        <taxon>Plasmodiidae</taxon>
        <taxon>Plasmodium</taxon>
        <taxon>Plasmodium (Plasmodium)</taxon>
    </lineage>
</organism>
<dbReference type="Pfam" id="PF00849">
    <property type="entry name" value="PseudoU_synth_2"/>
    <property type="match status" value="1"/>
</dbReference>
<dbReference type="InterPro" id="IPR006145">
    <property type="entry name" value="PsdUridine_synth_RsuA/RluA"/>
</dbReference>
<dbReference type="InterPro" id="IPR050188">
    <property type="entry name" value="RluA_PseudoU_synthase"/>
</dbReference>
<dbReference type="GO" id="GO:0009982">
    <property type="term" value="F:pseudouridine synthase activity"/>
    <property type="evidence" value="ECO:0007669"/>
    <property type="project" value="InterPro"/>
</dbReference>
<feature type="compositionally biased region" description="Basic and acidic residues" evidence="2">
    <location>
        <begin position="446"/>
        <end position="455"/>
    </location>
</feature>
<evidence type="ECO:0000313" key="5">
    <source>
        <dbReference type="Proteomes" id="UP000078546"/>
    </source>
</evidence>
<sequence length="513" mass="59919">MCIRRNGQKPNRLKINLTEREPFCLKIMNGTGGNKFTIKKMANMKEEKPHITDVSPLYKSYKDHDLKIVYENDFFLVVSKPYDIKLERGKYDDMYPSVETLLRKKRNLDVFRICGQLDYATSGLLIIAKDKLSSNILNYNIESKNISKIYLAILYDHLPLDVLHINTPISKVKNSFKMKLCYNYNDYYDSGKYCYSLIYPYKHCYLNNERVTLCELRTITGRRHQLRLHSLCLGSGIVGDETYFEDMITNKYKISYPNLLRGKENLDMSTCAVEETTDSANASCAASVKGMNRINVERMMLHCWIMLKNDNESVKKITKSESINALENKIFNIDYIICEDELSKYVNEEQRTYEQCVLKNHDLINADFVNYSVRNIRRNIKNIDKKLKKMDYGNLLPNSFIIGNKVNEKTVCLNKYGDTNNIQKRMVYAKNGEDEALPDDTQNDNFSEKGDPTSYEKEDVNFGKIETINVEDVFINEQFINKNSIYLVKNEKYKNPDDLFDDIYDNVNKFNWG</sequence>
<protein>
    <submittedName>
        <fullName evidence="4">Ribosomal large subunit pseudouridylate synthase, putative</fullName>
    </submittedName>
</protein>
<dbReference type="SUPFAM" id="SSF55120">
    <property type="entry name" value="Pseudouridine synthase"/>
    <property type="match status" value="1"/>
</dbReference>
<evidence type="ECO:0000259" key="3">
    <source>
        <dbReference type="Pfam" id="PF00849"/>
    </source>
</evidence>
<accession>A0A1A8WK53</accession>
<dbReference type="Gene3D" id="3.30.2350.10">
    <property type="entry name" value="Pseudouridine synthase"/>
    <property type="match status" value="1"/>
</dbReference>
<feature type="region of interest" description="Disordered" evidence="2">
    <location>
        <begin position="433"/>
        <end position="455"/>
    </location>
</feature>
<dbReference type="EMBL" id="FLQV01000440">
    <property type="protein sequence ID" value="SBS92520.1"/>
    <property type="molecule type" value="Genomic_DNA"/>
</dbReference>
<dbReference type="CDD" id="cd02869">
    <property type="entry name" value="PseudoU_synth_RluA_like"/>
    <property type="match status" value="1"/>
</dbReference>